<name>A0A914ZJ59_PARUN</name>
<evidence type="ECO:0000313" key="2">
    <source>
        <dbReference type="WBParaSite" id="PgB04_g121_t23"/>
    </source>
</evidence>
<dbReference type="WBParaSite" id="PgB04_g121_t23">
    <property type="protein sequence ID" value="PgB04_g121_t23"/>
    <property type="gene ID" value="PgB04_g121"/>
</dbReference>
<organism evidence="1 2">
    <name type="scientific">Parascaris univalens</name>
    <name type="common">Nematode worm</name>
    <dbReference type="NCBI Taxonomy" id="6257"/>
    <lineage>
        <taxon>Eukaryota</taxon>
        <taxon>Metazoa</taxon>
        <taxon>Ecdysozoa</taxon>
        <taxon>Nematoda</taxon>
        <taxon>Chromadorea</taxon>
        <taxon>Rhabditida</taxon>
        <taxon>Spirurina</taxon>
        <taxon>Ascaridomorpha</taxon>
        <taxon>Ascaridoidea</taxon>
        <taxon>Ascarididae</taxon>
        <taxon>Parascaris</taxon>
    </lineage>
</organism>
<dbReference type="AlphaFoldDB" id="A0A914ZJ59"/>
<keyword evidence="1" id="KW-1185">Reference proteome</keyword>
<proteinExistence type="predicted"/>
<protein>
    <submittedName>
        <fullName evidence="2">Secreted protein</fullName>
    </submittedName>
</protein>
<accession>A0A914ZJ59</accession>
<reference evidence="2" key="1">
    <citation type="submission" date="2022-11" db="UniProtKB">
        <authorList>
            <consortium name="WormBaseParasite"/>
        </authorList>
    </citation>
    <scope>IDENTIFICATION</scope>
</reference>
<sequence>MSSKVAFPTDSSNLVVVSRERLFDADRYFEMRSFLPLRIGRWYGRWVNRSFIQNAQIPPYRRRFVANIVSNYRHIPRLVIALCRGHSTSMVWYHCQTFKPRKVSRRSLRREGGSGGYLSETVFCGNKL</sequence>
<dbReference type="Proteomes" id="UP000887569">
    <property type="component" value="Unplaced"/>
</dbReference>
<evidence type="ECO:0000313" key="1">
    <source>
        <dbReference type="Proteomes" id="UP000887569"/>
    </source>
</evidence>